<dbReference type="Gene3D" id="2.30.110.10">
    <property type="entry name" value="Electron Transport, Fmn-binding Protein, Chain A"/>
    <property type="match status" value="1"/>
</dbReference>
<reference evidence="5" key="2">
    <citation type="submission" date="2023-01" db="EMBL/GenBank/DDBJ databases">
        <authorList>
            <person name="Sun Q."/>
            <person name="Evtushenko L."/>
        </authorList>
    </citation>
    <scope>NUCLEOTIDE SEQUENCE</scope>
    <source>
        <strain evidence="5">VKM B-2789</strain>
    </source>
</reference>
<dbReference type="SUPFAM" id="SSF50475">
    <property type="entry name" value="FMN-binding split barrel"/>
    <property type="match status" value="1"/>
</dbReference>
<evidence type="ECO:0000313" key="5">
    <source>
        <dbReference type="EMBL" id="GLK82814.1"/>
    </source>
</evidence>
<name>A0A9W6JV15_9HYPH</name>
<evidence type="ECO:0000256" key="3">
    <source>
        <dbReference type="ARBA" id="ARBA00038054"/>
    </source>
</evidence>
<dbReference type="RefSeq" id="WP_213366560.1">
    <property type="nucleotide sequence ID" value="NZ_BSFM01000004.1"/>
</dbReference>
<dbReference type="AlphaFoldDB" id="A0A9W6JV15"/>
<feature type="domain" description="Flavin reductase like" evidence="4">
    <location>
        <begin position="11"/>
        <end position="163"/>
    </location>
</feature>
<gene>
    <name evidence="5" type="ORF">GCM10017653_08830</name>
</gene>
<comment type="cofactor">
    <cofactor evidence="1">
        <name>FMN</name>
        <dbReference type="ChEBI" id="CHEBI:58210"/>
    </cofactor>
</comment>
<dbReference type="Proteomes" id="UP001143330">
    <property type="component" value="Unassembled WGS sequence"/>
</dbReference>
<evidence type="ECO:0000313" key="6">
    <source>
        <dbReference type="Proteomes" id="UP001143330"/>
    </source>
</evidence>
<dbReference type="PANTHER" id="PTHR43567:SF1">
    <property type="entry name" value="FLAVOREDOXIN"/>
    <property type="match status" value="1"/>
</dbReference>
<dbReference type="PANTHER" id="PTHR43567">
    <property type="entry name" value="FLAVOREDOXIN-RELATED-RELATED"/>
    <property type="match status" value="1"/>
</dbReference>
<accession>A0A9W6JV15</accession>
<sequence length="183" mass="20414">MKELPASQAFRLLEPGPIVLVTTVGNGKPNIMTMGFHMMIQHDPPLIGCIIGPWDHSYGTLKTTGECVIAIPTVDLAEVVVDIGNCSGDTVDKFGRFGLTPQPAGDVKAPLIKECLANIECKMADTRLVEEHNLFILEARRIWINPGREERRTLHHRGDGSFTVDGDVLDLRERMVKWRHLQH</sequence>
<dbReference type="InterPro" id="IPR012349">
    <property type="entry name" value="Split_barrel_FMN-bd"/>
</dbReference>
<dbReference type="SMART" id="SM00903">
    <property type="entry name" value="Flavin_Reduct"/>
    <property type="match status" value="1"/>
</dbReference>
<keyword evidence="2" id="KW-0285">Flavoprotein</keyword>
<comment type="caution">
    <text evidence="5">The sequence shown here is derived from an EMBL/GenBank/DDBJ whole genome shotgun (WGS) entry which is preliminary data.</text>
</comment>
<dbReference type="Pfam" id="PF01613">
    <property type="entry name" value="Flavin_Reduct"/>
    <property type="match status" value="1"/>
</dbReference>
<proteinExistence type="inferred from homology"/>
<protein>
    <submittedName>
        <fullName evidence="5">Flavin reductase</fullName>
    </submittedName>
</protein>
<reference evidence="5" key="1">
    <citation type="journal article" date="2014" name="Int. J. Syst. Evol. Microbiol.">
        <title>Complete genome sequence of Corynebacterium casei LMG S-19264T (=DSM 44701T), isolated from a smear-ripened cheese.</title>
        <authorList>
            <consortium name="US DOE Joint Genome Institute (JGI-PGF)"/>
            <person name="Walter F."/>
            <person name="Albersmeier A."/>
            <person name="Kalinowski J."/>
            <person name="Ruckert C."/>
        </authorList>
    </citation>
    <scope>NUCLEOTIDE SEQUENCE</scope>
    <source>
        <strain evidence="5">VKM B-2789</strain>
    </source>
</reference>
<evidence type="ECO:0000256" key="1">
    <source>
        <dbReference type="ARBA" id="ARBA00001917"/>
    </source>
</evidence>
<organism evidence="5 6">
    <name type="scientific">Ancylobacter defluvii</name>
    <dbReference type="NCBI Taxonomy" id="1282440"/>
    <lineage>
        <taxon>Bacteria</taxon>
        <taxon>Pseudomonadati</taxon>
        <taxon>Pseudomonadota</taxon>
        <taxon>Alphaproteobacteria</taxon>
        <taxon>Hyphomicrobiales</taxon>
        <taxon>Xanthobacteraceae</taxon>
        <taxon>Ancylobacter</taxon>
    </lineage>
</organism>
<dbReference type="InterPro" id="IPR052174">
    <property type="entry name" value="Flavoredoxin"/>
</dbReference>
<evidence type="ECO:0000256" key="2">
    <source>
        <dbReference type="ARBA" id="ARBA00022630"/>
    </source>
</evidence>
<keyword evidence="6" id="KW-1185">Reference proteome</keyword>
<comment type="similarity">
    <text evidence="3">Belongs to the flavoredoxin family.</text>
</comment>
<dbReference type="EMBL" id="BSFM01000004">
    <property type="protein sequence ID" value="GLK82814.1"/>
    <property type="molecule type" value="Genomic_DNA"/>
</dbReference>
<evidence type="ECO:0000259" key="4">
    <source>
        <dbReference type="SMART" id="SM00903"/>
    </source>
</evidence>
<dbReference type="GO" id="GO:0010181">
    <property type="term" value="F:FMN binding"/>
    <property type="evidence" value="ECO:0007669"/>
    <property type="project" value="InterPro"/>
</dbReference>
<dbReference type="GO" id="GO:0016646">
    <property type="term" value="F:oxidoreductase activity, acting on the CH-NH group of donors, NAD or NADP as acceptor"/>
    <property type="evidence" value="ECO:0007669"/>
    <property type="project" value="UniProtKB-ARBA"/>
</dbReference>
<dbReference type="InterPro" id="IPR002563">
    <property type="entry name" value="Flavin_Rdtase-like_dom"/>
</dbReference>